<evidence type="ECO:0000256" key="2">
    <source>
        <dbReference type="ARBA" id="ARBA00022989"/>
    </source>
</evidence>
<evidence type="ECO:0000313" key="6">
    <source>
        <dbReference type="Proteomes" id="UP000253934"/>
    </source>
</evidence>
<gene>
    <name evidence="5" type="ORF">DCC88_01880</name>
</gene>
<reference evidence="5" key="1">
    <citation type="submission" date="2018-04" db="EMBL/GenBank/DDBJ databases">
        <title>Draft genome sequence of the Candidatus Spirobacillus cienkowskii, a pathogen of freshwater Daphnia species, reconstructed from hemolymph metagenomic reads.</title>
        <authorList>
            <person name="Bresciani L."/>
            <person name="Lemos L.N."/>
            <person name="Wale N."/>
            <person name="Lin J.Y."/>
            <person name="Fernandes G.R."/>
            <person name="Duffy M.A."/>
            <person name="Rodrigues J.M."/>
        </authorList>
    </citation>
    <scope>NUCLEOTIDE SEQUENCE [LARGE SCALE GENOMIC DNA]</scope>
    <source>
        <strain evidence="5">Binning01</strain>
    </source>
</reference>
<evidence type="ECO:0000256" key="3">
    <source>
        <dbReference type="ARBA" id="ARBA00023136"/>
    </source>
</evidence>
<keyword evidence="2 4" id="KW-1133">Transmembrane helix</keyword>
<proteinExistence type="predicted"/>
<dbReference type="Pfam" id="PF07690">
    <property type="entry name" value="MFS_1"/>
    <property type="match status" value="1"/>
</dbReference>
<feature type="transmembrane region" description="Helical" evidence="4">
    <location>
        <begin position="362"/>
        <end position="383"/>
    </location>
</feature>
<keyword evidence="3 4" id="KW-0472">Membrane</keyword>
<dbReference type="InterPro" id="IPR036259">
    <property type="entry name" value="MFS_trans_sf"/>
</dbReference>
<organism evidence="5 6">
    <name type="scientific">Spirobacillus cienkowskii</name>
    <dbReference type="NCBI Taxonomy" id="495820"/>
    <lineage>
        <taxon>Bacteria</taxon>
        <taxon>Pseudomonadati</taxon>
        <taxon>Bdellovibrionota</taxon>
        <taxon>Oligoflexia</taxon>
        <taxon>Silvanigrellales</taxon>
        <taxon>Spirobacillus</taxon>
    </lineage>
</organism>
<protein>
    <submittedName>
        <fullName evidence="5">MFS transporter</fullName>
    </submittedName>
</protein>
<keyword evidence="6" id="KW-1185">Reference proteome</keyword>
<feature type="transmembrane region" description="Helical" evidence="4">
    <location>
        <begin position="37"/>
        <end position="58"/>
    </location>
</feature>
<name>A0A369KZB4_9BACT</name>
<evidence type="ECO:0000256" key="1">
    <source>
        <dbReference type="ARBA" id="ARBA00022692"/>
    </source>
</evidence>
<evidence type="ECO:0000256" key="4">
    <source>
        <dbReference type="SAM" id="Phobius"/>
    </source>
</evidence>
<keyword evidence="1 4" id="KW-0812">Transmembrane</keyword>
<accession>A0A369KZB4</accession>
<sequence>MLPYFLASIFYRLSNGCLILAFSWLMLNAFIDGEKKLFWIILTSFLPALIVAPIINFISNYFNVIYIIVFGCLCIKLSVILIIIFNNYLYLLVSLNLFLWCIFFVLESSWEAWFTEISKSIRDDKIKQKFNSMTLTCSQAALMIGPLLVSPGMRINSKYGPFYISIILYFVTILLLIYSGFINNKKFIIKNFSNEKNISIKSIINKLPSINIFLILILIWPVLGMINMMLPIIGKNRLGGKVEYVAYLDFSIGLGMAISGILLSFFAAKYFFNYKGLSVLSILGFLSITSFCLFFNNLYILFILIFLFGMSFGGIRIIIRKYLVDFLTPSEVAKLIGSANAIGFPVVTLFSYLYSTSSKSELFPLLVFIMFILFAFIFSYNLGRKSENNIFKN</sequence>
<feature type="transmembrane region" description="Helical" evidence="4">
    <location>
        <begin position="9"/>
        <end position="31"/>
    </location>
</feature>
<feature type="transmembrane region" description="Helical" evidence="4">
    <location>
        <begin position="245"/>
        <end position="265"/>
    </location>
</feature>
<dbReference type="EMBL" id="QOVW01000010">
    <property type="protein sequence ID" value="RDB37073.1"/>
    <property type="molecule type" value="Genomic_DNA"/>
</dbReference>
<dbReference type="SUPFAM" id="SSF103473">
    <property type="entry name" value="MFS general substrate transporter"/>
    <property type="match status" value="1"/>
</dbReference>
<dbReference type="GO" id="GO:0022857">
    <property type="term" value="F:transmembrane transporter activity"/>
    <property type="evidence" value="ECO:0007669"/>
    <property type="project" value="InterPro"/>
</dbReference>
<feature type="transmembrane region" description="Helical" evidence="4">
    <location>
        <begin position="161"/>
        <end position="181"/>
    </location>
</feature>
<feature type="transmembrane region" description="Helical" evidence="4">
    <location>
        <begin position="335"/>
        <end position="356"/>
    </location>
</feature>
<dbReference type="AlphaFoldDB" id="A0A369KZB4"/>
<feature type="transmembrane region" description="Helical" evidence="4">
    <location>
        <begin position="65"/>
        <end position="85"/>
    </location>
</feature>
<feature type="transmembrane region" description="Helical" evidence="4">
    <location>
        <begin position="277"/>
        <end position="296"/>
    </location>
</feature>
<dbReference type="Gene3D" id="1.20.1250.20">
    <property type="entry name" value="MFS general substrate transporter like domains"/>
    <property type="match status" value="1"/>
</dbReference>
<feature type="transmembrane region" description="Helical" evidence="4">
    <location>
        <begin position="210"/>
        <end position="233"/>
    </location>
</feature>
<dbReference type="Proteomes" id="UP000253934">
    <property type="component" value="Unassembled WGS sequence"/>
</dbReference>
<feature type="transmembrane region" description="Helical" evidence="4">
    <location>
        <begin position="91"/>
        <end position="110"/>
    </location>
</feature>
<feature type="transmembrane region" description="Helical" evidence="4">
    <location>
        <begin position="130"/>
        <end position="149"/>
    </location>
</feature>
<evidence type="ECO:0000313" key="5">
    <source>
        <dbReference type="EMBL" id="RDB37073.1"/>
    </source>
</evidence>
<comment type="caution">
    <text evidence="5">The sequence shown here is derived from an EMBL/GenBank/DDBJ whole genome shotgun (WGS) entry which is preliminary data.</text>
</comment>
<feature type="transmembrane region" description="Helical" evidence="4">
    <location>
        <begin position="302"/>
        <end position="323"/>
    </location>
</feature>
<dbReference type="InterPro" id="IPR011701">
    <property type="entry name" value="MFS"/>
</dbReference>